<dbReference type="Proteomes" id="UP000070089">
    <property type="component" value="Unassembled WGS sequence"/>
</dbReference>
<proteinExistence type="predicted"/>
<evidence type="ECO:0008006" key="4">
    <source>
        <dbReference type="Google" id="ProtNLM"/>
    </source>
</evidence>
<name>A0A132NMP0_GIAIN</name>
<dbReference type="VEuPathDB" id="GiardiaDB:QR46_4689"/>
<evidence type="ECO:0000256" key="1">
    <source>
        <dbReference type="SAM" id="MobiDB-lite"/>
    </source>
</evidence>
<gene>
    <name evidence="2" type="ORF">QR46_4689</name>
</gene>
<evidence type="ECO:0000313" key="2">
    <source>
        <dbReference type="EMBL" id="KWX11350.1"/>
    </source>
</evidence>
<feature type="region of interest" description="Disordered" evidence="1">
    <location>
        <begin position="263"/>
        <end position="332"/>
    </location>
</feature>
<accession>A0A132NMP0</accession>
<dbReference type="OrthoDB" id="10289314at2759"/>
<protein>
    <recommendedName>
        <fullName evidence="4">BAR domain-containing protein</fullName>
    </recommendedName>
</protein>
<dbReference type="AlphaFoldDB" id="A0A132NMP0"/>
<reference evidence="2 3" key="1">
    <citation type="journal article" date="2015" name="Mol. Biochem. Parasitol.">
        <title>Identification of polymorphic genes for use in assemblage B genotyping assays through comparative genomics of multiple assemblage B Giardia duodenalis isolates.</title>
        <authorList>
            <person name="Wielinga C."/>
            <person name="Thompson R.C."/>
            <person name="Monis P."/>
            <person name="Ryan U."/>
        </authorList>
    </citation>
    <scope>NUCLEOTIDE SEQUENCE [LARGE SCALE GENOMIC DNA]</scope>
    <source>
        <strain evidence="2 3">BAH15c1</strain>
    </source>
</reference>
<organism evidence="2 3">
    <name type="scientific">Giardia duodenalis assemblage B</name>
    <dbReference type="NCBI Taxonomy" id="1394984"/>
    <lineage>
        <taxon>Eukaryota</taxon>
        <taxon>Metamonada</taxon>
        <taxon>Diplomonadida</taxon>
        <taxon>Hexamitidae</taxon>
        <taxon>Giardiinae</taxon>
        <taxon>Giardia</taxon>
    </lineage>
</organism>
<dbReference type="EMBL" id="JXTI01000201">
    <property type="protein sequence ID" value="KWX11350.1"/>
    <property type="molecule type" value="Genomic_DNA"/>
</dbReference>
<evidence type="ECO:0000313" key="3">
    <source>
        <dbReference type="Proteomes" id="UP000070089"/>
    </source>
</evidence>
<comment type="caution">
    <text evidence="2">The sequence shown here is derived from an EMBL/GenBank/DDBJ whole genome shotgun (WGS) entry which is preliminary data.</text>
</comment>
<sequence>MTLLSLNGILKMDAIKPDFDFPNKVRLYERAELIRIDELVDNFGWVCKLSAQLRAAGQGLAKSLQKALLKARSPAHPDAVPFECEPYAQGLEAFATAVGTLGTHLASETAALGQSFQERVVKPLRTVGGCMARLEKERQAIALKKRQHDDLDFEVLNMRLGSSGTKLAKAITQTTARMQKLKRAWEVDEAAHGEHLAVQHASLEKIDWTAMALIAEATGCMGNYVAKLSAEVSSLSVILDQCAKSDRSKEIMEKFSAYVASLPDPMVPGDSTLESPRSPEGSHPATAVSSPQANTEKHDTPKGQSDVGDNQSSIEVAPEQPVENPPLVDQEA</sequence>